<dbReference type="RefSeq" id="WP_057903593.1">
    <property type="nucleotide sequence ID" value="NZ_AZDA01000014.1"/>
</dbReference>
<dbReference type="GO" id="GO:0046677">
    <property type="term" value="P:response to antibiotic"/>
    <property type="evidence" value="ECO:0007669"/>
    <property type="project" value="InterPro"/>
</dbReference>
<evidence type="ECO:0000256" key="1">
    <source>
        <dbReference type="SAM" id="MobiDB-lite"/>
    </source>
</evidence>
<protein>
    <submittedName>
        <fullName evidence="2">Beta-lactamase class a</fullName>
    </submittedName>
</protein>
<dbReference type="SUPFAM" id="SSF56601">
    <property type="entry name" value="beta-lactamase/transpeptidase-like"/>
    <property type="match status" value="1"/>
</dbReference>
<dbReference type="PATRIC" id="fig|1423726.3.peg.917"/>
<dbReference type="InterPro" id="IPR012338">
    <property type="entry name" value="Beta-lactam/transpept-like"/>
</dbReference>
<sequence>MKPPRRRLKKSVKRTLWGILCVIIVIMFVHHHNAQKTTTTRSTAAQASQTTPKKAPSAQKTTPTVKTTATPTAAEKAAVRQQLTKKWQAILDQQTTKRPVSIAVYSKKYNETITLNSSKSSPHITASIIKVAMITQLLHQHKANHAKLSTAEISYAEGAIENSNNTDATALYHAIGRYGGLNSLFTSLNMTSSQAGSSGWASATTTATDQVKLLNQIFYNGTYLSTKSQTYVQGLMRHVESDQNWGISAGSKAYQLKNGWRLTGNNTWVVNSIGHLGSGTNSCTIAILTNNNTTLKRGISYVEQFAKATGDTLDLTGTHA</sequence>
<comment type="caution">
    <text evidence="2">The sequence shown here is derived from an EMBL/GenBank/DDBJ whole genome shotgun (WGS) entry which is preliminary data.</text>
</comment>
<dbReference type="InterPro" id="IPR000871">
    <property type="entry name" value="Beta-lactam_class-A"/>
</dbReference>
<feature type="region of interest" description="Disordered" evidence="1">
    <location>
        <begin position="39"/>
        <end position="73"/>
    </location>
</feature>
<organism evidence="2 3">
    <name type="scientific">Loigolactobacillus bifermentans DSM 20003</name>
    <dbReference type="NCBI Taxonomy" id="1423726"/>
    <lineage>
        <taxon>Bacteria</taxon>
        <taxon>Bacillati</taxon>
        <taxon>Bacillota</taxon>
        <taxon>Bacilli</taxon>
        <taxon>Lactobacillales</taxon>
        <taxon>Lactobacillaceae</taxon>
        <taxon>Loigolactobacillus</taxon>
    </lineage>
</organism>
<keyword evidence="3" id="KW-1185">Reference proteome</keyword>
<dbReference type="PANTHER" id="PTHR35333">
    <property type="entry name" value="BETA-LACTAMASE"/>
    <property type="match status" value="1"/>
</dbReference>
<dbReference type="PANTHER" id="PTHR35333:SF3">
    <property type="entry name" value="BETA-LACTAMASE-TYPE TRANSPEPTIDASE FOLD CONTAINING PROTEIN"/>
    <property type="match status" value="1"/>
</dbReference>
<evidence type="ECO:0000313" key="3">
    <source>
        <dbReference type="Proteomes" id="UP000051461"/>
    </source>
</evidence>
<dbReference type="GO" id="GO:0008800">
    <property type="term" value="F:beta-lactamase activity"/>
    <property type="evidence" value="ECO:0007669"/>
    <property type="project" value="InterPro"/>
</dbReference>
<proteinExistence type="predicted"/>
<dbReference type="AlphaFoldDB" id="A0A0R1H1Q4"/>
<gene>
    <name evidence="2" type="ORF">FC07_GL000892</name>
</gene>
<dbReference type="Gene3D" id="3.40.710.10">
    <property type="entry name" value="DD-peptidase/beta-lactamase superfamily"/>
    <property type="match status" value="1"/>
</dbReference>
<reference evidence="2 3" key="1">
    <citation type="journal article" date="2015" name="Genome Announc.">
        <title>Expanding the biotechnology potential of lactobacilli through comparative genomics of 213 strains and associated genera.</title>
        <authorList>
            <person name="Sun Z."/>
            <person name="Harris H.M."/>
            <person name="McCann A."/>
            <person name="Guo C."/>
            <person name="Argimon S."/>
            <person name="Zhang W."/>
            <person name="Yang X."/>
            <person name="Jeffery I.B."/>
            <person name="Cooney J.C."/>
            <person name="Kagawa T.F."/>
            <person name="Liu W."/>
            <person name="Song Y."/>
            <person name="Salvetti E."/>
            <person name="Wrobel A."/>
            <person name="Rasinkangas P."/>
            <person name="Parkhill J."/>
            <person name="Rea M.C."/>
            <person name="O'Sullivan O."/>
            <person name="Ritari J."/>
            <person name="Douillard F.P."/>
            <person name="Paul Ross R."/>
            <person name="Yang R."/>
            <person name="Briner A.E."/>
            <person name="Felis G.E."/>
            <person name="de Vos W.M."/>
            <person name="Barrangou R."/>
            <person name="Klaenhammer T.R."/>
            <person name="Caufield P.W."/>
            <person name="Cui Y."/>
            <person name="Zhang H."/>
            <person name="O'Toole P.W."/>
        </authorList>
    </citation>
    <scope>NUCLEOTIDE SEQUENCE [LARGE SCALE GENOMIC DNA]</scope>
    <source>
        <strain evidence="2 3">DSM 20003</strain>
    </source>
</reference>
<dbReference type="GO" id="GO:0030655">
    <property type="term" value="P:beta-lactam antibiotic catabolic process"/>
    <property type="evidence" value="ECO:0007669"/>
    <property type="project" value="InterPro"/>
</dbReference>
<dbReference type="Proteomes" id="UP000051461">
    <property type="component" value="Unassembled WGS sequence"/>
</dbReference>
<dbReference type="OrthoDB" id="3524371at2"/>
<dbReference type="EMBL" id="AZDA01000014">
    <property type="protein sequence ID" value="KRK40414.1"/>
    <property type="molecule type" value="Genomic_DNA"/>
</dbReference>
<name>A0A0R1H1Q4_9LACO</name>
<evidence type="ECO:0000313" key="2">
    <source>
        <dbReference type="EMBL" id="KRK40414.1"/>
    </source>
</evidence>
<accession>A0A0R1H1Q4</accession>
<dbReference type="STRING" id="1423726.FC07_GL000892"/>